<name>A0AA37WVK0_9HYPH</name>
<evidence type="ECO:0000313" key="2">
    <source>
        <dbReference type="Proteomes" id="UP001157440"/>
    </source>
</evidence>
<protein>
    <submittedName>
        <fullName evidence="1">Uncharacterized protein</fullName>
    </submittedName>
</protein>
<accession>A0AA37WVK0</accession>
<proteinExistence type="predicted"/>
<reference evidence="2" key="1">
    <citation type="journal article" date="2019" name="Int. J. Syst. Evol. Microbiol.">
        <title>The Global Catalogue of Microorganisms (GCM) 10K type strain sequencing project: providing services to taxonomists for standard genome sequencing and annotation.</title>
        <authorList>
            <consortium name="The Broad Institute Genomics Platform"/>
            <consortium name="The Broad Institute Genome Sequencing Center for Infectious Disease"/>
            <person name="Wu L."/>
            <person name="Ma J."/>
        </authorList>
    </citation>
    <scope>NUCLEOTIDE SEQUENCE [LARGE SCALE GENOMIC DNA]</scope>
    <source>
        <strain evidence="2">NBRC 103632</strain>
    </source>
</reference>
<organism evidence="1 2">
    <name type="scientific">Methylobacterium tardum</name>
    <dbReference type="NCBI Taxonomy" id="374432"/>
    <lineage>
        <taxon>Bacteria</taxon>
        <taxon>Pseudomonadati</taxon>
        <taxon>Pseudomonadota</taxon>
        <taxon>Alphaproteobacteria</taxon>
        <taxon>Hyphomicrobiales</taxon>
        <taxon>Methylobacteriaceae</taxon>
        <taxon>Methylobacterium</taxon>
    </lineage>
</organism>
<dbReference type="AlphaFoldDB" id="A0AA37WVK0"/>
<dbReference type="Proteomes" id="UP001157440">
    <property type="component" value="Unassembled WGS sequence"/>
</dbReference>
<sequence>MPDHYCINPLDPYADQEVLVTYELGCPLVLIRSVLNEDGYNILSELSDECVRILQVEISVYYEYIKPYEWAQDAIDTINVIVALRAT</sequence>
<evidence type="ECO:0000313" key="1">
    <source>
        <dbReference type="EMBL" id="GLS73227.1"/>
    </source>
</evidence>
<dbReference type="EMBL" id="BSPL01000025">
    <property type="protein sequence ID" value="GLS73227.1"/>
    <property type="molecule type" value="Genomic_DNA"/>
</dbReference>
<keyword evidence="2" id="KW-1185">Reference proteome</keyword>
<gene>
    <name evidence="1" type="ORF">GCM10007890_52420</name>
</gene>
<comment type="caution">
    <text evidence="1">The sequence shown here is derived from an EMBL/GenBank/DDBJ whole genome shotgun (WGS) entry which is preliminary data.</text>
</comment>